<reference evidence="2 3" key="1">
    <citation type="submission" date="2016-10" db="EMBL/GenBank/DDBJ databases">
        <authorList>
            <person name="Cai Z."/>
        </authorList>
    </citation>
    <scope>NUCLEOTIDE SEQUENCE [LARGE SCALE GENOMIC DNA]</scope>
</reference>
<dbReference type="EMBL" id="FNXT01000904">
    <property type="protein sequence ID" value="SZX69101.1"/>
    <property type="molecule type" value="Genomic_DNA"/>
</dbReference>
<dbReference type="PANTHER" id="PTHR21477:SF13">
    <property type="entry name" value="KIAA0930"/>
    <property type="match status" value="1"/>
</dbReference>
<gene>
    <name evidence="2" type="ORF">BQ4739_LOCUS9402</name>
</gene>
<protein>
    <submittedName>
        <fullName evidence="2">Uncharacterized protein</fullName>
    </submittedName>
</protein>
<organism evidence="2 3">
    <name type="scientific">Tetradesmus obliquus</name>
    <name type="common">Green alga</name>
    <name type="synonym">Acutodesmus obliquus</name>
    <dbReference type="NCBI Taxonomy" id="3088"/>
    <lineage>
        <taxon>Eukaryota</taxon>
        <taxon>Viridiplantae</taxon>
        <taxon>Chlorophyta</taxon>
        <taxon>core chlorophytes</taxon>
        <taxon>Chlorophyceae</taxon>
        <taxon>CS clade</taxon>
        <taxon>Sphaeropleales</taxon>
        <taxon>Scenedesmaceae</taxon>
        <taxon>Tetradesmus</taxon>
    </lineage>
</organism>
<evidence type="ECO:0000313" key="2">
    <source>
        <dbReference type="EMBL" id="SZX69101.1"/>
    </source>
</evidence>
<feature type="region of interest" description="Disordered" evidence="1">
    <location>
        <begin position="386"/>
        <end position="480"/>
    </location>
</feature>
<feature type="compositionally biased region" description="Low complexity" evidence="1">
    <location>
        <begin position="453"/>
        <end position="480"/>
    </location>
</feature>
<dbReference type="Proteomes" id="UP000256970">
    <property type="component" value="Unassembled WGS sequence"/>
</dbReference>
<dbReference type="PANTHER" id="PTHR21477">
    <property type="entry name" value="ZGC:172139"/>
    <property type="match status" value="1"/>
</dbReference>
<feature type="region of interest" description="Disordered" evidence="1">
    <location>
        <begin position="286"/>
        <end position="322"/>
    </location>
</feature>
<sequence length="530" mass="55268">MADTRRSILHTIRDQAKLLHSSTHSQQHPYLQVWTPQQWWESFQFLFINHLPSPDSAHHDDLLFFSKSPSHPTASNPPFFVRRKAKQLPEELQLSGSQFSRVDWAQTVLLNIVLQSQYQLTVVACGREALPFVAEGRTWSPNMITVSKPVYASTTVTAVNLDSSRAEASNPQPCYPDICFAVDNFDNAFQDLVLEDADKCYCVVLHAVLDSYEQVADHHYPDLAAAHASSSRQASSINASGSSEQLQQPHHQWDNAAGGHAAALAAVASAAADSAAAAAAAAVASAGGAPASPGRPPGAAAAAAASSRDNSGGGASTGSPLSWQIGTQRRTLFAGYVSYAQILDFMDSSARSRTLLDALMGSKAGQQDKVVMTGPGGVGRCEVAVKKVQDSSREQGSRSSSFSAAGGSSHGGSAAAAGAAGAAARAGSSHSNGSSSGGASKQALGSSGGGSLGEQQAPAAAPHPQQQQQQQQQQRGLLQRGLQRARMLAGGMQQVLSDINSGGGGCNMNCALMLLKLPVSYLARELLDAA</sequence>
<feature type="compositionally biased region" description="Low complexity" evidence="1">
    <location>
        <begin position="397"/>
        <end position="445"/>
    </location>
</feature>
<feature type="compositionally biased region" description="Low complexity" evidence="1">
    <location>
        <begin position="286"/>
        <end position="310"/>
    </location>
</feature>
<feature type="compositionally biased region" description="Basic and acidic residues" evidence="1">
    <location>
        <begin position="386"/>
        <end position="396"/>
    </location>
</feature>
<keyword evidence="3" id="KW-1185">Reference proteome</keyword>
<evidence type="ECO:0000256" key="1">
    <source>
        <dbReference type="SAM" id="MobiDB-lite"/>
    </source>
</evidence>
<name>A0A383VV64_TETOB</name>
<dbReference type="Pfam" id="PF09741">
    <property type="entry name" value="DUF2045"/>
    <property type="match status" value="1"/>
</dbReference>
<accession>A0A383VV64</accession>
<dbReference type="AlphaFoldDB" id="A0A383VV64"/>
<proteinExistence type="predicted"/>
<dbReference type="InterPro" id="IPR019141">
    <property type="entry name" value="DUF2045"/>
</dbReference>
<evidence type="ECO:0000313" key="3">
    <source>
        <dbReference type="Proteomes" id="UP000256970"/>
    </source>
</evidence>